<keyword evidence="3" id="KW-1185">Reference proteome</keyword>
<dbReference type="EMBL" id="FOXI01000018">
    <property type="protein sequence ID" value="SFQ07927.1"/>
    <property type="molecule type" value="Genomic_DNA"/>
</dbReference>
<feature type="region of interest" description="Disordered" evidence="1">
    <location>
        <begin position="1"/>
        <end position="24"/>
    </location>
</feature>
<sequence>MSDKGRGWYGDSKRHAEAAKKANEGRLRTAWRSIKSGAGTLANGARMLGTGTRRAGGFLRRQVSGTRRNLGRAWDYLTFDELLPPSIRDMIQWTIETIPKLLGIRGATPWQQIGAAISVIGFALLASFLTGGALIGTVVIVIALGSIGIARLIPAVNDEYGEWIAALSIKNDYDLPRWKRD</sequence>
<evidence type="ECO:0000313" key="3">
    <source>
        <dbReference type="Proteomes" id="UP000183769"/>
    </source>
</evidence>
<organism evidence="2 3">
    <name type="scientific">Halolamina pelagica</name>
    <dbReference type="NCBI Taxonomy" id="699431"/>
    <lineage>
        <taxon>Archaea</taxon>
        <taxon>Methanobacteriati</taxon>
        <taxon>Methanobacteriota</taxon>
        <taxon>Stenosarchaea group</taxon>
        <taxon>Halobacteria</taxon>
        <taxon>Halobacteriales</taxon>
        <taxon>Haloferacaceae</taxon>
    </lineage>
</organism>
<proteinExistence type="predicted"/>
<dbReference type="OrthoDB" id="372709at2157"/>
<reference evidence="3" key="1">
    <citation type="submission" date="2016-10" db="EMBL/GenBank/DDBJ databases">
        <authorList>
            <person name="Varghese N."/>
            <person name="Submissions S."/>
        </authorList>
    </citation>
    <scope>NUCLEOTIDE SEQUENCE [LARGE SCALE GENOMIC DNA]</scope>
    <source>
        <strain evidence="3">CGMCC 1.10329</strain>
    </source>
</reference>
<protein>
    <submittedName>
        <fullName evidence="2">Uncharacterized protein</fullName>
    </submittedName>
</protein>
<accession>A0A1I5VKT4</accession>
<gene>
    <name evidence="2" type="ORF">SAMN05216277_11849</name>
</gene>
<evidence type="ECO:0000256" key="1">
    <source>
        <dbReference type="SAM" id="MobiDB-lite"/>
    </source>
</evidence>
<dbReference type="AlphaFoldDB" id="A0A1I5VKT4"/>
<evidence type="ECO:0000313" key="2">
    <source>
        <dbReference type="EMBL" id="SFQ07927.1"/>
    </source>
</evidence>
<name>A0A1I5VKT4_9EURY</name>
<dbReference type="RefSeq" id="WP_074880337.1">
    <property type="nucleotide sequence ID" value="NZ_FOXI01000018.1"/>
</dbReference>
<dbReference type="Proteomes" id="UP000183769">
    <property type="component" value="Unassembled WGS sequence"/>
</dbReference>